<geneLocation type="plasmid" evidence="2 3">
    <name>PHS2</name>
</geneLocation>
<dbReference type="EMBL" id="AM774417">
    <property type="protein sequence ID" value="CAP15224.1"/>
    <property type="molecule type" value="Genomic_DNA"/>
</dbReference>
<dbReference type="Proteomes" id="UP000001321">
    <property type="component" value="Plasmid PHS2"/>
</dbReference>
<dbReference type="KEGG" id="hsl:OE_6052R"/>
<proteinExistence type="predicted"/>
<accession>B0R9E0</accession>
<evidence type="ECO:0000259" key="1">
    <source>
        <dbReference type="Pfam" id="PF18545"/>
    </source>
</evidence>
<name>B0R9E0_HALS3</name>
<dbReference type="EnsemblBacteria" id="CAP15224">
    <property type="protein sequence ID" value="CAP15224"/>
    <property type="gene ID" value="OE_6052R"/>
</dbReference>
<protein>
    <recommendedName>
        <fullName evidence="1">Halobacterial output domain-containing protein</fullName>
    </recommendedName>
</protein>
<organism evidence="2 3">
    <name type="scientific">Halobacterium salinarum (strain ATCC 29341 / DSM 671 / R1)</name>
    <dbReference type="NCBI Taxonomy" id="478009"/>
    <lineage>
        <taxon>Archaea</taxon>
        <taxon>Methanobacteriati</taxon>
        <taxon>Methanobacteriota</taxon>
        <taxon>Stenosarchaea group</taxon>
        <taxon>Halobacteria</taxon>
        <taxon>Halobacteriales</taxon>
        <taxon>Halobacteriaceae</taxon>
        <taxon>Halobacterium</taxon>
        <taxon>Halobacterium salinarum NRC-34001</taxon>
    </lineage>
</organism>
<dbReference type="GeneID" id="5955028"/>
<dbReference type="HOGENOM" id="CLU_191137_0_0_2"/>
<dbReference type="AlphaFoldDB" id="B0R9E0"/>
<sequence length="86" mass="9525">MRHSPSDSSDRSNDLLIKIIETLEACGIEEDTYQLHDYVDLDALEQLLASPNDDISVQFTVEGVQLDVSPKSVDVLGEDRSSTTED</sequence>
<dbReference type="RefSeq" id="WP_010904202.1">
    <property type="nucleotide sequence ID" value="NC_010369.1"/>
</dbReference>
<dbReference type="InterPro" id="IPR040624">
    <property type="entry name" value="HalOD1"/>
</dbReference>
<gene>
    <name evidence="2" type="ordered locus">OE_6052R</name>
</gene>
<reference evidence="2 3" key="1">
    <citation type="journal article" date="2008" name="Genomics">
        <title>Evolution in the laboratory: the genome of Halobacterium salinarum strain R1 compared to that of strain NRC-1.</title>
        <authorList>
            <person name="Pfeiffer F."/>
            <person name="Schuster S.C."/>
            <person name="Broicher A."/>
            <person name="Falb M."/>
            <person name="Palm P."/>
            <person name="Rodewald K."/>
            <person name="Ruepp A."/>
            <person name="Soppa J."/>
            <person name="Tittor J."/>
            <person name="Oesterhelt D."/>
        </authorList>
    </citation>
    <scope>NUCLEOTIDE SEQUENCE [LARGE SCALE GENOMIC DNA]</scope>
    <source>
        <strain evidence="3">ATCC 29341 / DSM 671 / R1</strain>
        <plasmid evidence="3">Plasmid PHS2</plasmid>
    </source>
</reference>
<evidence type="ECO:0000313" key="3">
    <source>
        <dbReference type="Proteomes" id="UP000001321"/>
    </source>
</evidence>
<evidence type="ECO:0000313" key="2">
    <source>
        <dbReference type="EMBL" id="CAP15224.1"/>
    </source>
</evidence>
<dbReference type="Pfam" id="PF18545">
    <property type="entry name" value="HalOD1"/>
    <property type="match status" value="1"/>
</dbReference>
<feature type="domain" description="Halobacterial output" evidence="1">
    <location>
        <begin position="32"/>
        <end position="69"/>
    </location>
</feature>
<keyword evidence="2" id="KW-0614">Plasmid</keyword>